<feature type="transmembrane region" description="Helical" evidence="12">
    <location>
        <begin position="428"/>
        <end position="451"/>
    </location>
</feature>
<dbReference type="GO" id="GO:0008982">
    <property type="term" value="F:protein-N(PI)-phosphohistidine-sugar phosphotransferase activity"/>
    <property type="evidence" value="ECO:0007669"/>
    <property type="project" value="InterPro"/>
</dbReference>
<dbReference type="Gene3D" id="3.30.1360.60">
    <property type="entry name" value="Glucose permease domain IIB"/>
    <property type="match status" value="1"/>
</dbReference>
<dbReference type="NCBIfam" id="TIGR00830">
    <property type="entry name" value="PTBA"/>
    <property type="match status" value="1"/>
</dbReference>
<feature type="transmembrane region" description="Helical" evidence="12">
    <location>
        <begin position="251"/>
        <end position="276"/>
    </location>
</feature>
<evidence type="ECO:0000256" key="4">
    <source>
        <dbReference type="ARBA" id="ARBA00022597"/>
    </source>
</evidence>
<dbReference type="InterPro" id="IPR011055">
    <property type="entry name" value="Dup_hybrid_motif"/>
</dbReference>
<evidence type="ECO:0000256" key="9">
    <source>
        <dbReference type="ARBA" id="ARBA00022989"/>
    </source>
</evidence>
<dbReference type="PROSITE" id="PS51098">
    <property type="entry name" value="PTS_EIIB_TYPE_1"/>
    <property type="match status" value="1"/>
</dbReference>
<evidence type="ECO:0000256" key="1">
    <source>
        <dbReference type="ARBA" id="ARBA00004651"/>
    </source>
</evidence>
<dbReference type="PANTHER" id="PTHR30175">
    <property type="entry name" value="PHOSPHOTRANSFERASE SYSTEM TRANSPORT PROTEIN"/>
    <property type="match status" value="1"/>
</dbReference>
<dbReference type="InterPro" id="IPR011297">
    <property type="entry name" value="PTS_IIABC_b_glu"/>
</dbReference>
<name>A0A6B2G2S1_9LACO</name>
<dbReference type="InterPro" id="IPR036878">
    <property type="entry name" value="Glu_permease_IIB"/>
</dbReference>
<dbReference type="CDD" id="cd00212">
    <property type="entry name" value="PTS_IIB_glc"/>
    <property type="match status" value="1"/>
</dbReference>
<dbReference type="PROSITE" id="PS51103">
    <property type="entry name" value="PTS_EIIC_TYPE_1"/>
    <property type="match status" value="1"/>
</dbReference>
<dbReference type="PANTHER" id="PTHR30175:SF1">
    <property type="entry name" value="PTS SYSTEM ARBUTIN-, CELLOBIOSE-, AND SALICIN-SPECIFIC EIIBC COMPONENT-RELATED"/>
    <property type="match status" value="1"/>
</dbReference>
<dbReference type="InterPro" id="IPR001996">
    <property type="entry name" value="PTS_IIB_1"/>
</dbReference>
<evidence type="ECO:0000256" key="8">
    <source>
        <dbReference type="ARBA" id="ARBA00022777"/>
    </source>
</evidence>
<accession>A0A6B2G2S1</accession>
<comment type="subcellular location">
    <subcellularLocation>
        <location evidence="1">Cell membrane</location>
        <topology evidence="1">Multi-pass membrane protein</topology>
    </subcellularLocation>
</comment>
<dbReference type="InterPro" id="IPR050558">
    <property type="entry name" value="PTS_Sugar-Specific_Components"/>
</dbReference>
<evidence type="ECO:0000313" key="16">
    <source>
        <dbReference type="EMBL" id="NDJ74030.1"/>
    </source>
</evidence>
<evidence type="ECO:0000256" key="6">
    <source>
        <dbReference type="ARBA" id="ARBA00022683"/>
    </source>
</evidence>
<reference evidence="16" key="1">
    <citation type="submission" date="2020-01" db="EMBL/GenBank/DDBJ databases">
        <title>Vaginal microbiome of pregnant Indian women: Insights into the genome of dominants Lactobacillus species.</title>
        <authorList>
            <person name="Das B."/>
            <person name="Mehta O."/>
            <person name="Ghosh T.S."/>
            <person name="Kothidar A."/>
            <person name="Gowtham M.R."/>
            <person name="Mitra R."/>
            <person name="Kshetrapal P."/>
            <person name="Wadhwa N."/>
            <person name="Thiruvengadam R."/>
            <person name="Nair G.B."/>
            <person name="Bhatnagar S."/>
            <person name="Das B."/>
        </authorList>
    </citation>
    <scope>NUCLEOTIDE SEQUENCE</scope>
    <source>
        <strain evidence="16">Indica</strain>
    </source>
</reference>
<dbReference type="InterPro" id="IPR001127">
    <property type="entry name" value="PTS_EIIA_1_perm"/>
</dbReference>
<feature type="domain" description="PTS EIIB type-1" evidence="14">
    <location>
        <begin position="7"/>
        <end position="89"/>
    </location>
</feature>
<gene>
    <name evidence="16" type="ORF">GWG61_05935</name>
</gene>
<dbReference type="PROSITE" id="PS00371">
    <property type="entry name" value="PTS_EIIA_TYPE_1_HIS"/>
    <property type="match status" value="1"/>
</dbReference>
<dbReference type="NCBIfam" id="TIGR01995">
    <property type="entry name" value="PTS-II-ABC-beta"/>
    <property type="match status" value="1"/>
</dbReference>
<dbReference type="RefSeq" id="WP_162014056.1">
    <property type="nucleotide sequence ID" value="NZ_CAZZQF010000001.1"/>
</dbReference>
<dbReference type="GO" id="GO:0005886">
    <property type="term" value="C:plasma membrane"/>
    <property type="evidence" value="ECO:0007669"/>
    <property type="project" value="UniProtKB-SubCell"/>
</dbReference>
<dbReference type="AlphaFoldDB" id="A0A6B2G2S1"/>
<feature type="transmembrane region" description="Helical" evidence="12">
    <location>
        <begin position="384"/>
        <end position="408"/>
    </location>
</feature>
<keyword evidence="3" id="KW-1003">Cell membrane</keyword>
<comment type="caution">
    <text evidence="16">The sequence shown here is derived from an EMBL/GenBank/DDBJ whole genome shotgun (WGS) entry which is preliminary data.</text>
</comment>
<proteinExistence type="predicted"/>
<evidence type="ECO:0000256" key="5">
    <source>
        <dbReference type="ARBA" id="ARBA00022679"/>
    </source>
</evidence>
<evidence type="ECO:0000256" key="7">
    <source>
        <dbReference type="ARBA" id="ARBA00022692"/>
    </source>
</evidence>
<feature type="transmembrane region" description="Helical" evidence="12">
    <location>
        <begin position="179"/>
        <end position="202"/>
    </location>
</feature>
<feature type="domain" description="PTS EIIC type-1" evidence="15">
    <location>
        <begin position="108"/>
        <end position="465"/>
    </location>
</feature>
<evidence type="ECO:0000256" key="3">
    <source>
        <dbReference type="ARBA" id="ARBA00022475"/>
    </source>
</evidence>
<dbReference type="FunFam" id="2.70.70.10:FF:000001">
    <property type="entry name" value="PTS system glucose-specific IIA component"/>
    <property type="match status" value="1"/>
</dbReference>
<sequence>MAKMDYPKDAETIVHALGGKGNIKRVFHCMTRVRVYVKKKNLVDEQSIQKLPEVTGTNWNNDQFQIICGTYVGGIYDELVNLGVPNDDTDTSQTVTSKNEGIVSRIVDAIAGCMTPIIPALTAAGMIKVVLALCTTFKWVSQTSSTYQVINFAADAMYYFLPFFIAASAAKVFRVNQSLALLIAGVFLHPNFVKMVLAKAPILFFGIPVFKYDYSYSVIPIILMVWIMSYITKFAKKVSPDVIRLILEPTLIIIISVPLALLIVGPIGGILGTWLAEAIKFLSAHLGFVIVGLLAAAFPYIVMTGMHHALTPIGLNAVATGGDTLIFVSQVCSNVAQGGAALAVAVRSRQKNMKQLGSATGISALMGITEPALYGVTLKLKRPLVAATIAAGIGDLVGGLLQVTLYIPQNCLLALPAFIGGHKPMLNFAFGVIMILVSFILSFVLTLVMGFEGDGKHKVALAENTTQVNESSRSDVEQVAVHTPTTVYAPISGKVLSLSEVPDKTFADKTMGDGIAINPIEGKVYAPDDGKIVSIMSTKHGLMFQTKDGVQLLIHIGMDTVNLKGKYFTSYIKTGDSVKKGDLLVEFDQDAIEKAGYNLITPIIILNSKDYNEIKPTSKAKVVVGDELLNLE</sequence>
<keyword evidence="10 12" id="KW-0472">Membrane</keyword>
<evidence type="ECO:0000259" key="15">
    <source>
        <dbReference type="PROSITE" id="PS51103"/>
    </source>
</evidence>
<dbReference type="GO" id="GO:0090589">
    <property type="term" value="F:protein-phosphocysteine-trehalose phosphotransferase system transporter activity"/>
    <property type="evidence" value="ECO:0007669"/>
    <property type="project" value="TreeGrafter"/>
</dbReference>
<keyword evidence="7 12" id="KW-0812">Transmembrane</keyword>
<dbReference type="InterPro" id="IPR018113">
    <property type="entry name" value="PTrfase_EIIB_Cys"/>
</dbReference>
<dbReference type="InterPro" id="IPR013013">
    <property type="entry name" value="PTS_EIIC_1"/>
</dbReference>
<evidence type="ECO:0000256" key="11">
    <source>
        <dbReference type="PROSITE-ProRule" id="PRU00421"/>
    </source>
</evidence>
<keyword evidence="9 12" id="KW-1133">Transmembrane helix</keyword>
<evidence type="ECO:0000256" key="12">
    <source>
        <dbReference type="SAM" id="Phobius"/>
    </source>
</evidence>
<dbReference type="Pfam" id="PF02378">
    <property type="entry name" value="PTS_EIIC"/>
    <property type="match status" value="1"/>
</dbReference>
<feature type="transmembrane region" description="Helical" evidence="12">
    <location>
        <begin position="147"/>
        <end position="167"/>
    </location>
</feature>
<keyword evidence="6" id="KW-0598">Phosphotransferase system</keyword>
<keyword evidence="5" id="KW-0808">Transferase</keyword>
<dbReference type="PROSITE" id="PS51093">
    <property type="entry name" value="PTS_EIIA_TYPE_1"/>
    <property type="match status" value="1"/>
</dbReference>
<evidence type="ECO:0000259" key="13">
    <source>
        <dbReference type="PROSITE" id="PS51093"/>
    </source>
</evidence>
<dbReference type="GO" id="GO:0016301">
    <property type="term" value="F:kinase activity"/>
    <property type="evidence" value="ECO:0007669"/>
    <property type="project" value="UniProtKB-KW"/>
</dbReference>
<protein>
    <submittedName>
        <fullName evidence="16">PTS transporter subunit EIIC</fullName>
    </submittedName>
</protein>
<keyword evidence="2" id="KW-0813">Transport</keyword>
<feature type="transmembrane region" description="Helical" evidence="12">
    <location>
        <begin position="214"/>
        <end position="231"/>
    </location>
</feature>
<dbReference type="Pfam" id="PF00367">
    <property type="entry name" value="PTS_EIIB"/>
    <property type="match status" value="1"/>
</dbReference>
<dbReference type="SUPFAM" id="SSF51261">
    <property type="entry name" value="Duplicated hybrid motif"/>
    <property type="match status" value="1"/>
</dbReference>
<dbReference type="Pfam" id="PF00358">
    <property type="entry name" value="PTS_EIIA_1"/>
    <property type="match status" value="1"/>
</dbReference>
<feature type="transmembrane region" description="Helical" evidence="12">
    <location>
        <begin position="282"/>
        <end position="302"/>
    </location>
</feature>
<dbReference type="Gene3D" id="2.70.70.10">
    <property type="entry name" value="Glucose Permease (Domain IIA)"/>
    <property type="match status" value="1"/>
</dbReference>
<organism evidence="16">
    <name type="scientific">Lactobacillus paragasseri</name>
    <dbReference type="NCBI Taxonomy" id="2107999"/>
    <lineage>
        <taxon>Bacteria</taxon>
        <taxon>Bacillati</taxon>
        <taxon>Bacillota</taxon>
        <taxon>Bacilli</taxon>
        <taxon>Lactobacillales</taxon>
        <taxon>Lactobacillaceae</taxon>
        <taxon>Lactobacillus</taxon>
    </lineage>
</organism>
<dbReference type="EMBL" id="JAADJO010000011">
    <property type="protein sequence ID" value="NDJ74030.1"/>
    <property type="molecule type" value="Genomic_DNA"/>
</dbReference>
<feature type="active site" description="Phosphocysteine intermediate; for EIIB activity" evidence="11">
    <location>
        <position position="29"/>
    </location>
</feature>
<evidence type="ECO:0000256" key="10">
    <source>
        <dbReference type="ARBA" id="ARBA00023136"/>
    </source>
</evidence>
<keyword evidence="4" id="KW-0762">Sugar transport</keyword>
<dbReference type="SUPFAM" id="SSF55604">
    <property type="entry name" value="Glucose permease domain IIB"/>
    <property type="match status" value="1"/>
</dbReference>
<evidence type="ECO:0000259" key="14">
    <source>
        <dbReference type="PROSITE" id="PS51098"/>
    </source>
</evidence>
<feature type="domain" description="PTS EIIA type-1" evidence="13">
    <location>
        <begin position="503"/>
        <end position="607"/>
    </location>
</feature>
<dbReference type="InterPro" id="IPR003352">
    <property type="entry name" value="PTS_EIIC"/>
</dbReference>
<dbReference type="GO" id="GO:0015771">
    <property type="term" value="P:trehalose transport"/>
    <property type="evidence" value="ECO:0007669"/>
    <property type="project" value="TreeGrafter"/>
</dbReference>
<evidence type="ECO:0000256" key="2">
    <source>
        <dbReference type="ARBA" id="ARBA00022448"/>
    </source>
</evidence>
<keyword evidence="8" id="KW-0418">Kinase</keyword>
<dbReference type="GO" id="GO:0009401">
    <property type="term" value="P:phosphoenolpyruvate-dependent sugar phosphotransferase system"/>
    <property type="evidence" value="ECO:0007669"/>
    <property type="project" value="UniProtKB-KW"/>
</dbReference>